<feature type="transmembrane region" description="Helical" evidence="1">
    <location>
        <begin position="37"/>
        <end position="54"/>
    </location>
</feature>
<sequence>MQEEAQFYDFSNNINPDQFKVDIGEILAEVNYSDKPIIALICYHIFVFIFALFVRSHRILRTVVFIYCMVFALLTESMGKVLHNNWERFGFSSNYFDDDNVFLLVFFALPPIVTCIFLLSHLVGEIFDRHFYGKTIEKKKKEKEM</sequence>
<accession>A0ABR2KA01</accession>
<evidence type="ECO:0000313" key="3">
    <source>
        <dbReference type="Proteomes" id="UP001470230"/>
    </source>
</evidence>
<organism evidence="2 3">
    <name type="scientific">Tritrichomonas musculus</name>
    <dbReference type="NCBI Taxonomy" id="1915356"/>
    <lineage>
        <taxon>Eukaryota</taxon>
        <taxon>Metamonada</taxon>
        <taxon>Parabasalia</taxon>
        <taxon>Tritrichomonadida</taxon>
        <taxon>Tritrichomonadidae</taxon>
        <taxon>Tritrichomonas</taxon>
    </lineage>
</organism>
<gene>
    <name evidence="2" type="ORF">M9Y10_039013</name>
</gene>
<dbReference type="EMBL" id="JAPFFF010000006">
    <property type="protein sequence ID" value="KAK8887954.1"/>
    <property type="molecule type" value="Genomic_DNA"/>
</dbReference>
<feature type="transmembrane region" description="Helical" evidence="1">
    <location>
        <begin position="102"/>
        <end position="124"/>
    </location>
</feature>
<keyword evidence="3" id="KW-1185">Reference proteome</keyword>
<keyword evidence="1 2" id="KW-0812">Transmembrane</keyword>
<protein>
    <submittedName>
        <fullName evidence="2">Transmembrane protein 18</fullName>
    </submittedName>
</protein>
<feature type="transmembrane region" description="Helical" evidence="1">
    <location>
        <begin position="63"/>
        <end position="82"/>
    </location>
</feature>
<proteinExistence type="predicted"/>
<keyword evidence="1" id="KW-1133">Transmembrane helix</keyword>
<evidence type="ECO:0000313" key="2">
    <source>
        <dbReference type="EMBL" id="KAK8887954.1"/>
    </source>
</evidence>
<keyword evidence="1" id="KW-0472">Membrane</keyword>
<dbReference type="Pfam" id="PF14770">
    <property type="entry name" value="TMEM18"/>
    <property type="match status" value="1"/>
</dbReference>
<dbReference type="InterPro" id="IPR026721">
    <property type="entry name" value="TMEM18"/>
</dbReference>
<dbReference type="Proteomes" id="UP001470230">
    <property type="component" value="Unassembled WGS sequence"/>
</dbReference>
<evidence type="ECO:0000256" key="1">
    <source>
        <dbReference type="SAM" id="Phobius"/>
    </source>
</evidence>
<name>A0ABR2KA01_9EUKA</name>
<comment type="caution">
    <text evidence="2">The sequence shown here is derived from an EMBL/GenBank/DDBJ whole genome shotgun (WGS) entry which is preliminary data.</text>
</comment>
<reference evidence="2 3" key="1">
    <citation type="submission" date="2024-04" db="EMBL/GenBank/DDBJ databases">
        <title>Tritrichomonas musculus Genome.</title>
        <authorList>
            <person name="Alves-Ferreira E."/>
            <person name="Grigg M."/>
            <person name="Lorenzi H."/>
            <person name="Galac M."/>
        </authorList>
    </citation>
    <scope>NUCLEOTIDE SEQUENCE [LARGE SCALE GENOMIC DNA]</scope>
    <source>
        <strain evidence="2 3">EAF2021</strain>
    </source>
</reference>